<dbReference type="RefSeq" id="WP_317722386.1">
    <property type="nucleotide sequence ID" value="NZ_JAWLVK010000018.1"/>
</dbReference>
<gene>
    <name evidence="1" type="ORF">R4485_19810</name>
</gene>
<reference evidence="1" key="1">
    <citation type="submission" date="2023-10" db="EMBL/GenBank/DDBJ databases">
        <title>Mycolicibacterium fortuitum clinical isolates causing pulmonary infections in humans.</title>
        <authorList>
            <person name="Mejia-Ponce P.M."/>
            <person name="Zenteno-Cuevas R."/>
            <person name="Licona-Cassani C."/>
        </authorList>
    </citation>
    <scope>NUCLEOTIDE SEQUENCE</scope>
    <source>
        <strain evidence="1">M8</strain>
    </source>
</reference>
<sequence>MSSGLAVLPIAVREEDDIEQPFVEYLWPDLKGRRNALSLWPEDLAELYEMDLTRYRTVESGARDLLGPVRNLVDELIAMEAFVTSEMARLIEDVPDEGTAVLNAVVDQDEFAAVYPDARTLLLQKPYPVTLQYVAVGRVAAELRRLGRNVEVYRADRRFDLAAARSAVGLGKAETAHLLGINPKSYNTTERTRGVREASLKDLQAVDDFIAAAAGELEVTEKSGVSVVWLRAGQGSFEKTYPNARVQRSGTRYPVRMLWIAAGRRAGVLAAAGHAVRIAVIN</sequence>
<dbReference type="EMBL" id="JAWLVV010000017">
    <property type="protein sequence ID" value="MDV7292423.1"/>
    <property type="molecule type" value="Genomic_DNA"/>
</dbReference>
<comment type="caution">
    <text evidence="1">The sequence shown here is derived from an EMBL/GenBank/DDBJ whole genome shotgun (WGS) entry which is preliminary data.</text>
</comment>
<evidence type="ECO:0000313" key="1">
    <source>
        <dbReference type="EMBL" id="MDV7292423.1"/>
    </source>
</evidence>
<evidence type="ECO:0000313" key="2">
    <source>
        <dbReference type="Proteomes" id="UP001186041"/>
    </source>
</evidence>
<protein>
    <submittedName>
        <fullName evidence="1">Uncharacterized protein</fullName>
    </submittedName>
</protein>
<proteinExistence type="predicted"/>
<dbReference type="Proteomes" id="UP001186041">
    <property type="component" value="Unassembled WGS sequence"/>
</dbReference>
<organism evidence="1 2">
    <name type="scientific">Mycolicibacterium fortuitum</name>
    <name type="common">Mycobacterium fortuitum</name>
    <dbReference type="NCBI Taxonomy" id="1766"/>
    <lineage>
        <taxon>Bacteria</taxon>
        <taxon>Bacillati</taxon>
        <taxon>Actinomycetota</taxon>
        <taxon>Actinomycetes</taxon>
        <taxon>Mycobacteriales</taxon>
        <taxon>Mycobacteriaceae</taxon>
        <taxon>Mycolicibacterium</taxon>
    </lineage>
</organism>
<dbReference type="AlphaFoldDB" id="A0AAE5ADF3"/>
<name>A0AAE5ADF3_MYCFO</name>
<accession>A0AAE5ADF3</accession>